<dbReference type="STRING" id="537011.PREVCOP_05276"/>
<sequence>MRLYVFQHEVDMEQITLQTQCSHKHDPLVEPARCAVEDAVQQQDAGDGKRDIEHAFQEERKHAMLLLFQEDARQQRHQEHEPYHPYRSTVERLFLSYHLTHVDADEEDRHAAPENLQVSYSLMYWGDILYQDAPHNHHHRQPAVDRMAPDEFHVGRGKEIEHHRSRDVPEVELIMQPEPPVDGYLSKEIDPVPGASSLERRDIEEAGYDEPGRVDAQITADEEMLGRRILHPREPETYSAEKEEHVYTDIAHSAKPEKGIFSRQCHMKEDDEQHGCSHQLAAKPADIRQFYIFYLHDFLLIFRIWNLLHQLGEEPCQTDARYDVEEQAGIDVALTADRDEYLAGDRVAYEEGGGDAAHPL</sequence>
<proteinExistence type="predicted"/>
<gene>
    <name evidence="2" type="ORF">PREVCOP_05276</name>
</gene>
<evidence type="ECO:0000313" key="2">
    <source>
        <dbReference type="EMBL" id="EFB35142.1"/>
    </source>
</evidence>
<reference evidence="2" key="1">
    <citation type="submission" date="2009-11" db="EMBL/GenBank/DDBJ databases">
        <authorList>
            <person name="Weinstock G."/>
            <person name="Sodergren E."/>
            <person name="Clifton S."/>
            <person name="Fulton L."/>
            <person name="Fulton B."/>
            <person name="Courtney L."/>
            <person name="Fronick C."/>
            <person name="Harrison M."/>
            <person name="Strong C."/>
            <person name="Farmer C."/>
            <person name="Delahaunty K."/>
            <person name="Markovic C."/>
            <person name="Hall O."/>
            <person name="Minx P."/>
            <person name="Tomlinson C."/>
            <person name="Mitreva M."/>
            <person name="Nelson J."/>
            <person name="Hou S."/>
            <person name="Wollam A."/>
            <person name="Pepin K.H."/>
            <person name="Johnson M."/>
            <person name="Bhonagiri V."/>
            <person name="Nash W.E."/>
            <person name="Warren W."/>
            <person name="Chinwalla A."/>
            <person name="Mardis E.R."/>
            <person name="Wilson R.K."/>
        </authorList>
    </citation>
    <scope>NUCLEOTIDE SEQUENCE [LARGE SCALE GENOMIC DNA]</scope>
    <source>
        <strain evidence="2">DSM 18205</strain>
    </source>
</reference>
<dbReference type="EMBL" id="ACBX02000016">
    <property type="protein sequence ID" value="EFB35142.1"/>
    <property type="molecule type" value="Genomic_DNA"/>
</dbReference>
<dbReference type="HOGENOM" id="CLU_769154_0_0_10"/>
<name>D1PDI6_9BACT</name>
<evidence type="ECO:0000313" key="3">
    <source>
        <dbReference type="Proteomes" id="UP000004477"/>
    </source>
</evidence>
<comment type="caution">
    <text evidence="2">The sequence shown here is derived from an EMBL/GenBank/DDBJ whole genome shotgun (WGS) entry which is preliminary data.</text>
</comment>
<organism evidence="2 3">
    <name type="scientific">Segatella copri DSM 18205</name>
    <dbReference type="NCBI Taxonomy" id="537011"/>
    <lineage>
        <taxon>Bacteria</taxon>
        <taxon>Pseudomonadati</taxon>
        <taxon>Bacteroidota</taxon>
        <taxon>Bacteroidia</taxon>
        <taxon>Bacteroidales</taxon>
        <taxon>Prevotellaceae</taxon>
        <taxon>Segatella</taxon>
    </lineage>
</organism>
<dbReference type="PaxDb" id="537011-PREVCOP_05276"/>
<evidence type="ECO:0000256" key="1">
    <source>
        <dbReference type="SAM" id="MobiDB-lite"/>
    </source>
</evidence>
<accession>D1PDI6</accession>
<protein>
    <submittedName>
        <fullName evidence="2">Uncharacterized protein</fullName>
    </submittedName>
</protein>
<keyword evidence="3" id="KW-1185">Reference proteome</keyword>
<dbReference type="Proteomes" id="UP000004477">
    <property type="component" value="Unassembled WGS sequence"/>
</dbReference>
<feature type="region of interest" description="Disordered" evidence="1">
    <location>
        <begin position="178"/>
        <end position="207"/>
    </location>
</feature>
<dbReference type="AlphaFoldDB" id="D1PDI6"/>